<keyword evidence="1" id="KW-0812">Transmembrane</keyword>
<evidence type="ECO:0000313" key="2">
    <source>
        <dbReference type="EMBL" id="QHU11676.1"/>
    </source>
</evidence>
<accession>A0A6C0K3L9</accession>
<reference evidence="2" key="1">
    <citation type="journal article" date="2020" name="Nature">
        <title>Giant virus diversity and host interactions through global metagenomics.</title>
        <authorList>
            <person name="Schulz F."/>
            <person name="Roux S."/>
            <person name="Paez-Espino D."/>
            <person name="Jungbluth S."/>
            <person name="Walsh D.A."/>
            <person name="Denef V.J."/>
            <person name="McMahon K.D."/>
            <person name="Konstantinidis K.T."/>
            <person name="Eloe-Fadrosh E.A."/>
            <person name="Kyrpides N.C."/>
            <person name="Woyke T."/>
        </authorList>
    </citation>
    <scope>NUCLEOTIDE SEQUENCE</scope>
    <source>
        <strain evidence="2">GVMAG-S-1101169-75</strain>
    </source>
</reference>
<feature type="transmembrane region" description="Helical" evidence="1">
    <location>
        <begin position="52"/>
        <end position="72"/>
    </location>
</feature>
<name>A0A6C0K3L9_9ZZZZ</name>
<dbReference type="AlphaFoldDB" id="A0A6C0K3L9"/>
<proteinExistence type="predicted"/>
<keyword evidence="1" id="KW-0472">Membrane</keyword>
<organism evidence="2">
    <name type="scientific">viral metagenome</name>
    <dbReference type="NCBI Taxonomy" id="1070528"/>
    <lineage>
        <taxon>unclassified sequences</taxon>
        <taxon>metagenomes</taxon>
        <taxon>organismal metagenomes</taxon>
    </lineage>
</organism>
<feature type="transmembrane region" description="Helical" evidence="1">
    <location>
        <begin position="130"/>
        <end position="152"/>
    </location>
</feature>
<feature type="transmembrane region" description="Helical" evidence="1">
    <location>
        <begin position="81"/>
        <end position="99"/>
    </location>
</feature>
<evidence type="ECO:0000256" key="1">
    <source>
        <dbReference type="SAM" id="Phobius"/>
    </source>
</evidence>
<protein>
    <submittedName>
        <fullName evidence="2">Uncharacterized protein</fullName>
    </submittedName>
</protein>
<dbReference type="EMBL" id="MN740788">
    <property type="protein sequence ID" value="QHU11676.1"/>
    <property type="molecule type" value="Genomic_DNA"/>
</dbReference>
<sequence length="155" mass="17574">MPRLFIFTTAIVVGLVASYLGTLHCHLNITKLTDSLNPSQLMVYRNARRRRLIYFIVGIILAIIGMILFLCLSSSPLYPRIINALIILLLTPMIVYTLFPKSPYMLEQTDINNQETKHWFSVYVCMKNGMVYGFCVGFIVALLVLTVAQLLIGRS</sequence>
<keyword evidence="1" id="KW-1133">Transmembrane helix</keyword>